<dbReference type="InterPro" id="IPR000223">
    <property type="entry name" value="Pept_S26A_signal_pept_1"/>
</dbReference>
<dbReference type="STRING" id="1284.SHYC_04770"/>
<proteinExistence type="inferred from homology"/>
<reference evidence="10 11" key="1">
    <citation type="journal article" date="2016" name="Front. Microbiol.">
        <title>Comprehensive Phylogenetic Analysis of Bovine Non-aureus Staphylococci Species Based on Whole-Genome Sequencing.</title>
        <authorList>
            <person name="Naushad S."/>
            <person name="Barkema H.W."/>
            <person name="Luby C."/>
            <person name="Condas L.A."/>
            <person name="Nobrega D.B."/>
            <person name="Carson D.A."/>
            <person name="De Buck J."/>
        </authorList>
    </citation>
    <scope>NUCLEOTIDE SEQUENCE [LARGE SCALE GENOMIC DNA]</scope>
    <source>
        <strain evidence="10 11">SNUC 5959</strain>
    </source>
</reference>
<protein>
    <recommendedName>
        <fullName evidence="8">Signal peptidase I</fullName>
        <ecNumber evidence="8">3.4.21.89</ecNumber>
    </recommendedName>
</protein>
<feature type="active site" evidence="7">
    <location>
        <position position="36"/>
    </location>
</feature>
<dbReference type="GO" id="GO:0006465">
    <property type="term" value="P:signal peptide processing"/>
    <property type="evidence" value="ECO:0007669"/>
    <property type="project" value="InterPro"/>
</dbReference>
<dbReference type="CDD" id="cd06530">
    <property type="entry name" value="S26_SPase_I"/>
    <property type="match status" value="1"/>
</dbReference>
<dbReference type="GO" id="GO:0004252">
    <property type="term" value="F:serine-type endopeptidase activity"/>
    <property type="evidence" value="ECO:0007669"/>
    <property type="project" value="InterPro"/>
</dbReference>
<comment type="function">
    <text evidence="2">Essential for cell viability.</text>
</comment>
<dbReference type="AlphaFoldDB" id="A0A418JG77"/>
<sequence>MKKETFEWIISILLAVLAVFLIMKYLFVTYNVSGLSMYPTFDDKDRVIVSKISKTFNHIEHGDIIVFHQKKHQDFIKRVIAKEGDSVIYKDDVLYINNKEVKEPYLDSNKKNKLGNQLTNDFTLSDINGAEGSTIPKNHFLVLGDNRENSVDSRDKGVGLIRKDQIVGKVIFRFLPLNEWRFNFS</sequence>
<evidence type="ECO:0000313" key="10">
    <source>
        <dbReference type="EMBL" id="RIO42741.1"/>
    </source>
</evidence>
<evidence type="ECO:0000256" key="3">
    <source>
        <dbReference type="ARBA" id="ARBA00004401"/>
    </source>
</evidence>
<keyword evidence="6 8" id="KW-0378">Hydrolase</keyword>
<keyword evidence="8" id="KW-0812">Transmembrane</keyword>
<evidence type="ECO:0000256" key="1">
    <source>
        <dbReference type="ARBA" id="ARBA00000677"/>
    </source>
</evidence>
<dbReference type="InterPro" id="IPR019533">
    <property type="entry name" value="Peptidase_S26"/>
</dbReference>
<keyword evidence="8" id="KW-1133">Transmembrane helix</keyword>
<dbReference type="Proteomes" id="UP000285625">
    <property type="component" value="Unassembled WGS sequence"/>
</dbReference>
<comment type="catalytic activity">
    <reaction evidence="1 8">
        <text>Cleavage of hydrophobic, N-terminal signal or leader sequences from secreted and periplasmic proteins.</text>
        <dbReference type="EC" id="3.4.21.89"/>
    </reaction>
</comment>
<evidence type="ECO:0000313" key="11">
    <source>
        <dbReference type="Proteomes" id="UP000285625"/>
    </source>
</evidence>
<dbReference type="PANTHER" id="PTHR43390:SF1">
    <property type="entry name" value="CHLOROPLAST PROCESSING PEPTIDASE"/>
    <property type="match status" value="1"/>
</dbReference>
<dbReference type="Gene3D" id="2.10.109.10">
    <property type="entry name" value="Umud Fragment, subunit A"/>
    <property type="match status" value="1"/>
</dbReference>
<evidence type="ECO:0000256" key="5">
    <source>
        <dbReference type="ARBA" id="ARBA00022670"/>
    </source>
</evidence>
<comment type="caution">
    <text evidence="10">The sequence shown here is derived from an EMBL/GenBank/DDBJ whole genome shotgun (WGS) entry which is preliminary data.</text>
</comment>
<keyword evidence="5 8" id="KW-0645">Protease</keyword>
<evidence type="ECO:0000256" key="6">
    <source>
        <dbReference type="ARBA" id="ARBA00022801"/>
    </source>
</evidence>
<comment type="similarity">
    <text evidence="4 8">Belongs to the peptidase S26 family.</text>
</comment>
<accession>A0A418JG77</accession>
<organism evidence="10 11">
    <name type="scientific">Staphylococcus hyicus</name>
    <dbReference type="NCBI Taxonomy" id="1284"/>
    <lineage>
        <taxon>Bacteria</taxon>
        <taxon>Bacillati</taxon>
        <taxon>Bacillota</taxon>
        <taxon>Bacilli</taxon>
        <taxon>Bacillales</taxon>
        <taxon>Staphylococcaceae</taxon>
        <taxon>Staphylococcus</taxon>
    </lineage>
</organism>
<dbReference type="GO" id="GO:0009003">
    <property type="term" value="F:signal peptidase activity"/>
    <property type="evidence" value="ECO:0007669"/>
    <property type="project" value="UniProtKB-EC"/>
</dbReference>
<feature type="transmembrane region" description="Helical" evidence="8">
    <location>
        <begin position="6"/>
        <end position="27"/>
    </location>
</feature>
<dbReference type="SUPFAM" id="SSF51306">
    <property type="entry name" value="LexA/Signal peptidase"/>
    <property type="match status" value="1"/>
</dbReference>
<dbReference type="InterPro" id="IPR019758">
    <property type="entry name" value="Pept_S26A_signal_pept_1_CS"/>
</dbReference>
<name>A0A418JG77_STAHY</name>
<dbReference type="PROSITE" id="PS00761">
    <property type="entry name" value="SPASE_I_3"/>
    <property type="match status" value="1"/>
</dbReference>
<dbReference type="InterPro" id="IPR019756">
    <property type="entry name" value="Pept_S26A_signal_pept_1_Ser-AS"/>
</dbReference>
<evidence type="ECO:0000256" key="4">
    <source>
        <dbReference type="ARBA" id="ARBA00009370"/>
    </source>
</evidence>
<dbReference type="PROSITE" id="PS00501">
    <property type="entry name" value="SPASE_I_1"/>
    <property type="match status" value="1"/>
</dbReference>
<comment type="subcellular location">
    <subcellularLocation>
        <location evidence="3">Cell membrane</location>
        <topology evidence="3">Single-pass type II membrane protein</topology>
    </subcellularLocation>
    <subcellularLocation>
        <location evidence="8">Membrane</location>
        <topology evidence="8">Single-pass type II membrane protein</topology>
    </subcellularLocation>
</comment>
<dbReference type="InterPro" id="IPR036286">
    <property type="entry name" value="LexA/Signal_pep-like_sf"/>
</dbReference>
<dbReference type="PANTHER" id="PTHR43390">
    <property type="entry name" value="SIGNAL PEPTIDASE I"/>
    <property type="match status" value="1"/>
</dbReference>
<feature type="domain" description="Peptidase S26" evidence="9">
    <location>
        <begin position="6"/>
        <end position="174"/>
    </location>
</feature>
<dbReference type="PRINTS" id="PR00727">
    <property type="entry name" value="LEADERPTASE"/>
</dbReference>
<dbReference type="EMBL" id="QXVO01000060">
    <property type="protein sequence ID" value="RIO42741.1"/>
    <property type="molecule type" value="Genomic_DNA"/>
</dbReference>
<gene>
    <name evidence="10" type="primary">lepB</name>
    <name evidence="10" type="ORF">BUZ57_11740</name>
</gene>
<dbReference type="NCBIfam" id="TIGR02227">
    <property type="entry name" value="sigpep_I_bact"/>
    <property type="match status" value="1"/>
</dbReference>
<evidence type="ECO:0000256" key="7">
    <source>
        <dbReference type="PIRSR" id="PIRSR600223-1"/>
    </source>
</evidence>
<dbReference type="RefSeq" id="WP_119635852.1">
    <property type="nucleotide sequence ID" value="NZ_JANIKY010000008.1"/>
</dbReference>
<feature type="active site" evidence="7">
    <location>
        <position position="77"/>
    </location>
</feature>
<evidence type="ECO:0000259" key="9">
    <source>
        <dbReference type="Pfam" id="PF10502"/>
    </source>
</evidence>
<keyword evidence="8" id="KW-0472">Membrane</keyword>
<evidence type="ECO:0000256" key="8">
    <source>
        <dbReference type="RuleBase" id="RU362042"/>
    </source>
</evidence>
<dbReference type="EC" id="3.4.21.89" evidence="8"/>
<evidence type="ECO:0000256" key="2">
    <source>
        <dbReference type="ARBA" id="ARBA00002312"/>
    </source>
</evidence>
<dbReference type="GO" id="GO:0005886">
    <property type="term" value="C:plasma membrane"/>
    <property type="evidence" value="ECO:0007669"/>
    <property type="project" value="UniProtKB-SubCell"/>
</dbReference>
<dbReference type="Pfam" id="PF10502">
    <property type="entry name" value="Peptidase_S26"/>
    <property type="match status" value="1"/>
</dbReference>